<feature type="domain" description="Reverse transcriptase Ty1/copia-type" evidence="1">
    <location>
        <begin position="99"/>
        <end position="189"/>
    </location>
</feature>
<reference evidence="2 3" key="1">
    <citation type="submission" date="2015-08" db="EMBL/GenBank/DDBJ databases">
        <title>Next Generation Sequencing and Analysis of the Genome of Puccinia sorghi L Schw, the Causal Agent of Maize Common Rust.</title>
        <authorList>
            <person name="Rochi L."/>
            <person name="Burguener G."/>
            <person name="Darino M."/>
            <person name="Turjanski A."/>
            <person name="Kreff E."/>
            <person name="Dieguez M.J."/>
            <person name="Sacco F."/>
        </authorList>
    </citation>
    <scope>NUCLEOTIDE SEQUENCE [LARGE SCALE GENOMIC DNA]</scope>
    <source>
        <strain evidence="2 3">RO10H11247</strain>
    </source>
</reference>
<dbReference type="InterPro" id="IPR013103">
    <property type="entry name" value="RVT_2"/>
</dbReference>
<dbReference type="VEuPathDB" id="FungiDB:VP01_3230g8"/>
<dbReference type="Proteomes" id="UP000037035">
    <property type="component" value="Unassembled WGS sequence"/>
</dbReference>
<dbReference type="OrthoDB" id="3054497at2759"/>
<dbReference type="Pfam" id="PF07727">
    <property type="entry name" value="RVT_2"/>
    <property type="match status" value="1"/>
</dbReference>
<name>A0A0L6UYA0_9BASI</name>
<comment type="caution">
    <text evidence="2">The sequence shown here is derived from an EMBL/GenBank/DDBJ whole genome shotgun (WGS) entry which is preliminary data.</text>
</comment>
<dbReference type="EMBL" id="LAVV01008203">
    <property type="protein sequence ID" value="KNZ53469.1"/>
    <property type="molecule type" value="Genomic_DNA"/>
</dbReference>
<gene>
    <name evidence="2" type="ORF">VP01_3230g8</name>
</gene>
<accession>A0A0L6UYA0</accession>
<evidence type="ECO:0000313" key="2">
    <source>
        <dbReference type="EMBL" id="KNZ53469.1"/>
    </source>
</evidence>
<dbReference type="STRING" id="27349.A0A0L6UYA0"/>
<dbReference type="AlphaFoldDB" id="A0A0L6UYA0"/>
<sequence length="192" mass="21847">MFLRTTRSSSPPLLHPAKIPNHNFDEAIKDSNDALVRRSLDKLLNPEDLSPTVFNTALVLESAEPMNTLDSQDPDSSGFTVVARNQLMPQNHARAVALWHFEHFPAGRKETDTHWLFEIKRNQDGSIKKYKARYIVQGFSQIFGQDYHDTWAPMATFALLPMLFTVATLNGWMVETFNITAAYLHGEIRIFG</sequence>
<organism evidence="2 3">
    <name type="scientific">Puccinia sorghi</name>
    <dbReference type="NCBI Taxonomy" id="27349"/>
    <lineage>
        <taxon>Eukaryota</taxon>
        <taxon>Fungi</taxon>
        <taxon>Dikarya</taxon>
        <taxon>Basidiomycota</taxon>
        <taxon>Pucciniomycotina</taxon>
        <taxon>Pucciniomycetes</taxon>
        <taxon>Pucciniales</taxon>
        <taxon>Pucciniaceae</taxon>
        <taxon>Puccinia</taxon>
    </lineage>
</organism>
<evidence type="ECO:0000313" key="3">
    <source>
        <dbReference type="Proteomes" id="UP000037035"/>
    </source>
</evidence>
<proteinExistence type="predicted"/>
<evidence type="ECO:0000259" key="1">
    <source>
        <dbReference type="Pfam" id="PF07727"/>
    </source>
</evidence>
<keyword evidence="3" id="KW-1185">Reference proteome</keyword>
<protein>
    <recommendedName>
        <fullName evidence="1">Reverse transcriptase Ty1/copia-type domain-containing protein</fullName>
    </recommendedName>
</protein>